<feature type="domain" description="ABC3 transporter permease C-terminal" evidence="8">
    <location>
        <begin position="300"/>
        <end position="409"/>
    </location>
</feature>
<evidence type="ECO:0000259" key="9">
    <source>
        <dbReference type="Pfam" id="PF12704"/>
    </source>
</evidence>
<evidence type="ECO:0000256" key="7">
    <source>
        <dbReference type="SAM" id="Phobius"/>
    </source>
</evidence>
<feature type="transmembrane region" description="Helical" evidence="7">
    <location>
        <begin position="292"/>
        <end position="321"/>
    </location>
</feature>
<keyword evidence="4 7" id="KW-1133">Transmembrane helix</keyword>
<comment type="subcellular location">
    <subcellularLocation>
        <location evidence="1">Cell membrane</location>
        <topology evidence="1">Multi-pass membrane protein</topology>
    </subcellularLocation>
</comment>
<dbReference type="InterPro" id="IPR050250">
    <property type="entry name" value="Macrolide_Exporter_MacB"/>
</dbReference>
<comment type="caution">
    <text evidence="10">The sequence shown here is derived from an EMBL/GenBank/DDBJ whole genome shotgun (WGS) entry which is preliminary data.</text>
</comment>
<sequence>MNVHPVIAALRKHKTGTVLIALQIALTLAIVCNAFFVVGERLEKVHRVTGIDERDILFVSTSHAGLSTSTDSDKARIDADVQSDLQALRKLPDVADAYETETLSLSNNNWGLGLKKTADARGGVPGNIVFSDEHAIPTLGVKLIAGRNFNSDEVTPHTLLGVVEPPAVILTKHMADELFRAGDALGKQVYMVGGATKPSTIIGIVDKMESASSQTNSDSIAWNCILLPFHMTESQRFYVVRAKPGRLEAAAKSVPAALYAQDPLRVIPDGPGENAGVRTFAQIREQAYKGDVALAQLMIAISMILLAVTAAGIVGLTSFWVGQRHRQIGVRRALGATRHDILQYFLVENALISIGGVVLGAALAIGFNLWMVTEFEMHRLPVTYVLCGVVLLLLLGQTAVLGPAIRASSVAPIEATRSA</sequence>
<dbReference type="Pfam" id="PF12704">
    <property type="entry name" value="MacB_PCD"/>
    <property type="match status" value="1"/>
</dbReference>
<protein>
    <submittedName>
        <fullName evidence="10">ABC transporter permease</fullName>
    </submittedName>
</protein>
<feature type="transmembrane region" description="Helical" evidence="7">
    <location>
        <begin position="341"/>
        <end position="370"/>
    </location>
</feature>
<keyword evidence="5 7" id="KW-0472">Membrane</keyword>
<dbReference type="Proteomes" id="UP001620461">
    <property type="component" value="Unassembled WGS sequence"/>
</dbReference>
<evidence type="ECO:0000256" key="1">
    <source>
        <dbReference type="ARBA" id="ARBA00004651"/>
    </source>
</evidence>
<gene>
    <name evidence="10" type="ORF">ISP15_11695</name>
</gene>
<evidence type="ECO:0000256" key="6">
    <source>
        <dbReference type="ARBA" id="ARBA00038076"/>
    </source>
</evidence>
<proteinExistence type="inferred from homology"/>
<feature type="transmembrane region" description="Helical" evidence="7">
    <location>
        <begin position="20"/>
        <end position="38"/>
    </location>
</feature>
<evidence type="ECO:0000313" key="11">
    <source>
        <dbReference type="Proteomes" id="UP001620461"/>
    </source>
</evidence>
<dbReference type="InterPro" id="IPR025857">
    <property type="entry name" value="MacB_PCD"/>
</dbReference>
<evidence type="ECO:0000256" key="2">
    <source>
        <dbReference type="ARBA" id="ARBA00022475"/>
    </source>
</evidence>
<organism evidence="10 11">
    <name type="scientific">Dyella jejuensis</name>
    <dbReference type="NCBI Taxonomy" id="1432009"/>
    <lineage>
        <taxon>Bacteria</taxon>
        <taxon>Pseudomonadati</taxon>
        <taxon>Pseudomonadota</taxon>
        <taxon>Gammaproteobacteria</taxon>
        <taxon>Lysobacterales</taxon>
        <taxon>Rhodanobacteraceae</taxon>
        <taxon>Dyella</taxon>
    </lineage>
</organism>
<dbReference type="PANTHER" id="PTHR30572">
    <property type="entry name" value="MEMBRANE COMPONENT OF TRANSPORTER-RELATED"/>
    <property type="match status" value="1"/>
</dbReference>
<reference evidence="10 11" key="1">
    <citation type="submission" date="2020-10" db="EMBL/GenBank/DDBJ databases">
        <title>Phylogeny of dyella-like bacteria.</title>
        <authorList>
            <person name="Fu J."/>
        </authorList>
    </citation>
    <scope>NUCLEOTIDE SEQUENCE [LARGE SCALE GENOMIC DNA]</scope>
    <source>
        <strain evidence="10 11">JP1</strain>
    </source>
</reference>
<comment type="similarity">
    <text evidence="6">Belongs to the ABC-4 integral membrane protein family.</text>
</comment>
<dbReference type="EMBL" id="JADIKJ010000012">
    <property type="protein sequence ID" value="MFK2901001.1"/>
    <property type="molecule type" value="Genomic_DNA"/>
</dbReference>
<keyword evidence="2" id="KW-1003">Cell membrane</keyword>
<feature type="domain" description="MacB-like periplasmic core" evidence="9">
    <location>
        <begin position="37"/>
        <end position="253"/>
    </location>
</feature>
<keyword evidence="11" id="KW-1185">Reference proteome</keyword>
<dbReference type="InterPro" id="IPR003838">
    <property type="entry name" value="ABC3_permease_C"/>
</dbReference>
<evidence type="ECO:0000259" key="8">
    <source>
        <dbReference type="Pfam" id="PF02687"/>
    </source>
</evidence>
<dbReference type="RefSeq" id="WP_404547525.1">
    <property type="nucleotide sequence ID" value="NZ_JADIKJ010000012.1"/>
</dbReference>
<feature type="transmembrane region" description="Helical" evidence="7">
    <location>
        <begin position="382"/>
        <end position="405"/>
    </location>
</feature>
<dbReference type="PANTHER" id="PTHR30572:SF4">
    <property type="entry name" value="ABC TRANSPORTER PERMEASE YTRF"/>
    <property type="match status" value="1"/>
</dbReference>
<evidence type="ECO:0000256" key="4">
    <source>
        <dbReference type="ARBA" id="ARBA00022989"/>
    </source>
</evidence>
<keyword evidence="3 7" id="KW-0812">Transmembrane</keyword>
<accession>A0ABW8JL73</accession>
<evidence type="ECO:0000256" key="5">
    <source>
        <dbReference type="ARBA" id="ARBA00023136"/>
    </source>
</evidence>
<evidence type="ECO:0000256" key="3">
    <source>
        <dbReference type="ARBA" id="ARBA00022692"/>
    </source>
</evidence>
<name>A0ABW8JL73_9GAMM</name>
<evidence type="ECO:0000313" key="10">
    <source>
        <dbReference type="EMBL" id="MFK2901001.1"/>
    </source>
</evidence>
<dbReference type="Pfam" id="PF02687">
    <property type="entry name" value="FtsX"/>
    <property type="match status" value="1"/>
</dbReference>